<reference evidence="1 2" key="1">
    <citation type="journal article" date="2013" name="Clin. Infect. Dis.">
        <title>First isolation of Mimivirus in a patient with pneumonia.</title>
        <authorList>
            <person name="Saadi H."/>
            <person name="Pagnier I."/>
            <person name="Colson P."/>
            <person name="Cherif J.K."/>
            <person name="Beji M."/>
            <person name="Boughalmi M."/>
            <person name="Azza S."/>
            <person name="Armstrong N."/>
            <person name="Robert C."/>
            <person name="Fournous G."/>
            <person name="La Scola B."/>
            <person name="Raoult D."/>
        </authorList>
    </citation>
    <scope>NUCLEOTIDE SEQUENCE [LARGE SCALE GENOMIC DNA]</scope>
    <source>
        <strain evidence="1">LBA111</strain>
    </source>
</reference>
<proteinExistence type="predicted"/>
<sequence length="383" mass="45249">MSVSIPMILTKTHRHKLLSCIFKINIHDNEPYFDLMDLMIKIDKNIHCDIYCFLNIIKMDSSMVGCKFYKFIDEGWIQRGFLYKEGLNILDKPFEKHGSCVPGGLYFIDITKIFNYLTYGTRLVEVTIPIDAQVVIDDYDSHKWRADKIIIKNIGIITDIDTIKYLINEGANFTKHVPEFYNASIKNNNIALLKYLLKNFLKDSREMQKKIKNTTISHGFYEDEIIYLLIKYGAKIDDYFLNDLIEGENLILAKAILKYKYLAIKTLYILAGKYNKLRIIELVHRYFPQIKSYHNFNNEIFYYAVINNNLDMIKYMIDNGFYFSINIPTFISNKKISNNILSYLNSQFDNIIKNNIINSENRLFESDLLIDDNIIDYREYLEY</sequence>
<dbReference type="Gene3D" id="1.25.40.20">
    <property type="entry name" value="Ankyrin repeat-containing domain"/>
    <property type="match status" value="1"/>
</dbReference>
<dbReference type="Proteomes" id="UP000236749">
    <property type="component" value="Segment"/>
</dbReference>
<accession>L7Y4G8</accession>
<gene>
    <name evidence="1" type="ORF">LBA_01119</name>
</gene>
<protein>
    <submittedName>
        <fullName evidence="1">Putative ankyrin repeat protein</fullName>
    </submittedName>
</protein>
<evidence type="ECO:0000313" key="2">
    <source>
        <dbReference type="Proteomes" id="UP000236749"/>
    </source>
</evidence>
<dbReference type="EMBL" id="JX885207">
    <property type="protein sequence ID" value="AGD93037.1"/>
    <property type="molecule type" value="Genomic_DNA"/>
</dbReference>
<evidence type="ECO:0000313" key="1">
    <source>
        <dbReference type="EMBL" id="AGD93037.1"/>
    </source>
</evidence>
<name>L7Y4G8_9VIRU</name>
<dbReference type="SUPFAM" id="SSF48403">
    <property type="entry name" value="Ankyrin repeat"/>
    <property type="match status" value="1"/>
</dbReference>
<dbReference type="InterPro" id="IPR036770">
    <property type="entry name" value="Ankyrin_rpt-contain_sf"/>
</dbReference>
<organism evidence="1 2">
    <name type="scientific">Megavirus lba</name>
    <dbReference type="NCBI Taxonomy" id="1235314"/>
    <lineage>
        <taxon>Viruses</taxon>
        <taxon>Varidnaviria</taxon>
        <taxon>Bamfordvirae</taxon>
        <taxon>Nucleocytoviricota</taxon>
        <taxon>Megaviricetes</taxon>
        <taxon>Imitervirales</taxon>
        <taxon>Mimiviridae</taxon>
        <taxon>Megamimivirinae</taxon>
        <taxon>Megavirus</taxon>
        <taxon>Megavirus chilense</taxon>
    </lineage>
</organism>